<keyword evidence="3" id="KW-1185">Reference proteome</keyword>
<dbReference type="SUPFAM" id="SSF53448">
    <property type="entry name" value="Nucleotide-diphospho-sugar transferases"/>
    <property type="match status" value="1"/>
</dbReference>
<feature type="domain" description="Glycosyltransferase 2-like" evidence="1">
    <location>
        <begin position="11"/>
        <end position="174"/>
    </location>
</feature>
<organism evidence="2 3">
    <name type="scientific">Methylobacterium tardum</name>
    <dbReference type="NCBI Taxonomy" id="374432"/>
    <lineage>
        <taxon>Bacteria</taxon>
        <taxon>Pseudomonadati</taxon>
        <taxon>Pseudomonadota</taxon>
        <taxon>Alphaproteobacteria</taxon>
        <taxon>Hyphomicrobiales</taxon>
        <taxon>Methylobacteriaceae</taxon>
        <taxon>Methylobacterium</taxon>
    </lineage>
</organism>
<protein>
    <submittedName>
        <fullName evidence="2">Glycosyl transferase</fullName>
    </submittedName>
</protein>
<proteinExistence type="predicted"/>
<dbReference type="InterPro" id="IPR001173">
    <property type="entry name" value="Glyco_trans_2-like"/>
</dbReference>
<gene>
    <name evidence="2" type="ORF">GCM10007890_38790</name>
</gene>
<dbReference type="Pfam" id="PF00535">
    <property type="entry name" value="Glycos_transf_2"/>
    <property type="match status" value="1"/>
</dbReference>
<reference evidence="3" key="1">
    <citation type="journal article" date="2019" name="Int. J. Syst. Evol. Microbiol.">
        <title>The Global Catalogue of Microorganisms (GCM) 10K type strain sequencing project: providing services to taxonomists for standard genome sequencing and annotation.</title>
        <authorList>
            <consortium name="The Broad Institute Genomics Platform"/>
            <consortium name="The Broad Institute Genome Sequencing Center for Infectious Disease"/>
            <person name="Wu L."/>
            <person name="Ma J."/>
        </authorList>
    </citation>
    <scope>NUCLEOTIDE SEQUENCE [LARGE SCALE GENOMIC DNA]</scope>
    <source>
        <strain evidence="3">NBRC 103632</strain>
    </source>
</reference>
<dbReference type="RefSeq" id="WP_238196819.1">
    <property type="nucleotide sequence ID" value="NZ_BPQZ01000013.1"/>
</dbReference>
<name>A0AA37TLX9_9HYPH</name>
<comment type="caution">
    <text evidence="2">The sequence shown here is derived from an EMBL/GenBank/DDBJ whole genome shotgun (WGS) entry which is preliminary data.</text>
</comment>
<sequence>MSAAGLGSVAVILTCYNEGAWIEQAVSSVLAQTAADAISEIVVADDGSDAATVAVLERLRGLDARITVLRHGGYGTSRNRNAAVRHCSAPLIAFLDADDLWMPGKLAAQLQALAEHPETGLVYTGFCLFQNHAPDALTPVRVLDHTDSRDLALSYFLSDPPVIPSSVLLRRSVFELAGGFDESLRVFEDTEFFGRLARITRYRALVDPHYVHKRNHGSSITNKRQDLMMHHAFVAFYLARSEPRLLAHIPRRLSERARKLGNLEARDGRPDSASRFYRLALALRPVSALAWINLAMLKLRVTGLVYHLRTSVGSTKV</sequence>
<dbReference type="PANTHER" id="PTHR43685:SF2">
    <property type="entry name" value="GLYCOSYLTRANSFERASE 2-LIKE DOMAIN-CONTAINING PROTEIN"/>
    <property type="match status" value="1"/>
</dbReference>
<keyword evidence="2" id="KW-0808">Transferase</keyword>
<dbReference type="EMBL" id="BSPL01000019">
    <property type="protein sequence ID" value="GLS71866.1"/>
    <property type="molecule type" value="Genomic_DNA"/>
</dbReference>
<dbReference type="CDD" id="cd00761">
    <property type="entry name" value="Glyco_tranf_GTA_type"/>
    <property type="match status" value="1"/>
</dbReference>
<dbReference type="Gene3D" id="3.90.550.10">
    <property type="entry name" value="Spore Coat Polysaccharide Biosynthesis Protein SpsA, Chain A"/>
    <property type="match status" value="1"/>
</dbReference>
<dbReference type="InterPro" id="IPR029044">
    <property type="entry name" value="Nucleotide-diphossugar_trans"/>
</dbReference>
<dbReference type="InterPro" id="IPR050834">
    <property type="entry name" value="Glycosyltransf_2"/>
</dbReference>
<dbReference type="PANTHER" id="PTHR43685">
    <property type="entry name" value="GLYCOSYLTRANSFERASE"/>
    <property type="match status" value="1"/>
</dbReference>
<evidence type="ECO:0000313" key="2">
    <source>
        <dbReference type="EMBL" id="GLS71866.1"/>
    </source>
</evidence>
<accession>A0AA37TLX9</accession>
<dbReference type="AlphaFoldDB" id="A0AA37TLX9"/>
<dbReference type="GO" id="GO:0016740">
    <property type="term" value="F:transferase activity"/>
    <property type="evidence" value="ECO:0007669"/>
    <property type="project" value="UniProtKB-KW"/>
</dbReference>
<dbReference type="Proteomes" id="UP001157440">
    <property type="component" value="Unassembled WGS sequence"/>
</dbReference>
<evidence type="ECO:0000259" key="1">
    <source>
        <dbReference type="Pfam" id="PF00535"/>
    </source>
</evidence>
<evidence type="ECO:0000313" key="3">
    <source>
        <dbReference type="Proteomes" id="UP001157440"/>
    </source>
</evidence>